<protein>
    <submittedName>
        <fullName evidence="1">Uncharacterized protein</fullName>
    </submittedName>
</protein>
<gene>
    <name evidence="1" type="ORF">EOS_36790</name>
</gene>
<dbReference type="Proteomes" id="UP000035963">
    <property type="component" value="Unassembled WGS sequence"/>
</dbReference>
<dbReference type="AlphaFoldDB" id="A0A0J1CLM1"/>
<evidence type="ECO:0000313" key="2">
    <source>
        <dbReference type="Proteomes" id="UP000035963"/>
    </source>
</evidence>
<organism evidence="1 2">
    <name type="scientific">Caballeronia mineralivorans PML1(12)</name>
    <dbReference type="NCBI Taxonomy" id="908627"/>
    <lineage>
        <taxon>Bacteria</taxon>
        <taxon>Pseudomonadati</taxon>
        <taxon>Pseudomonadota</taxon>
        <taxon>Betaproteobacteria</taxon>
        <taxon>Burkholderiales</taxon>
        <taxon>Burkholderiaceae</taxon>
        <taxon>Caballeronia</taxon>
    </lineage>
</organism>
<dbReference type="EMBL" id="AEJF01000227">
    <property type="protein sequence ID" value="KLU21306.1"/>
    <property type="molecule type" value="Genomic_DNA"/>
</dbReference>
<dbReference type="PATRIC" id="fig|908627.4.peg.8253"/>
<accession>A0A0J1CLM1</accession>
<keyword evidence="2" id="KW-1185">Reference proteome</keyword>
<proteinExistence type="predicted"/>
<dbReference type="RefSeq" id="WP_047897146.1">
    <property type="nucleotide sequence ID" value="NZ_AEJF01000227.1"/>
</dbReference>
<comment type="caution">
    <text evidence="1">The sequence shown here is derived from an EMBL/GenBank/DDBJ whole genome shotgun (WGS) entry which is preliminary data.</text>
</comment>
<name>A0A0J1CLM1_9BURK</name>
<sequence length="67" mass="7246">MTDAHLTKDQFFERLGAIGDEMTAAYGKDFAMGALVLAARFIAEKKPDGDNAQSVIYTGDKHGGLRL</sequence>
<dbReference type="OrthoDB" id="9106378at2"/>
<reference evidence="1 2" key="1">
    <citation type="journal article" date="2015" name="Genome Announc.">
        <title>Draft Genome Sequence of Burkholderia sp. Strain PML1(12), an Ectomycorrhizosphere-Inhabiting Bacterium with Effective Mineral-Weathering Ability.</title>
        <authorList>
            <person name="Uroz S."/>
            <person name="Oger P."/>
        </authorList>
    </citation>
    <scope>NUCLEOTIDE SEQUENCE [LARGE SCALE GENOMIC DNA]</scope>
    <source>
        <strain evidence="2">PML1(12)</strain>
    </source>
</reference>
<evidence type="ECO:0000313" key="1">
    <source>
        <dbReference type="EMBL" id="KLU21306.1"/>
    </source>
</evidence>